<proteinExistence type="predicted"/>
<comment type="caution">
    <text evidence="2">The sequence shown here is derived from an EMBL/GenBank/DDBJ whole genome shotgun (WGS) entry which is preliminary data.</text>
</comment>
<gene>
    <name evidence="2" type="ORF">EZS28_041853</name>
</gene>
<dbReference type="Proteomes" id="UP000324800">
    <property type="component" value="Unassembled WGS sequence"/>
</dbReference>
<name>A0A5J4TX31_9EUKA</name>
<reference evidence="2 3" key="1">
    <citation type="submission" date="2019-03" db="EMBL/GenBank/DDBJ databases">
        <title>Single cell metagenomics reveals metabolic interactions within the superorganism composed of flagellate Streblomastix strix and complex community of Bacteroidetes bacteria on its surface.</title>
        <authorList>
            <person name="Treitli S.C."/>
            <person name="Kolisko M."/>
            <person name="Husnik F."/>
            <person name="Keeling P."/>
            <person name="Hampl V."/>
        </authorList>
    </citation>
    <scope>NUCLEOTIDE SEQUENCE [LARGE SCALE GENOMIC DNA]</scope>
    <source>
        <strain evidence="2">ST1C</strain>
    </source>
</reference>
<feature type="transmembrane region" description="Helical" evidence="1">
    <location>
        <begin position="28"/>
        <end position="50"/>
    </location>
</feature>
<dbReference type="AlphaFoldDB" id="A0A5J4TX31"/>
<keyword evidence="1" id="KW-0472">Membrane</keyword>
<accession>A0A5J4TX31</accession>
<evidence type="ECO:0000313" key="3">
    <source>
        <dbReference type="Proteomes" id="UP000324800"/>
    </source>
</evidence>
<protein>
    <submittedName>
        <fullName evidence="2">Uncharacterized protein</fullName>
    </submittedName>
</protein>
<evidence type="ECO:0000313" key="2">
    <source>
        <dbReference type="EMBL" id="KAA6362620.1"/>
    </source>
</evidence>
<evidence type="ECO:0000256" key="1">
    <source>
        <dbReference type="SAM" id="Phobius"/>
    </source>
</evidence>
<sequence>MSVCGSKLQCPIRDVRIMHEQESGKEVIILESGLLLGGAALFILCFISYFKTLTSQDSRSTEFVAFLLLTSTGGGKHARCMQDSYAVAGITTIIRGQAIEGWSDVGQANVRFLSALALADFNTVTADTQDEISLTYVIVLTMPSIKQNVPPYLNKSALLTILFLDISDVSPSKQY</sequence>
<organism evidence="2 3">
    <name type="scientific">Streblomastix strix</name>
    <dbReference type="NCBI Taxonomy" id="222440"/>
    <lineage>
        <taxon>Eukaryota</taxon>
        <taxon>Metamonada</taxon>
        <taxon>Preaxostyla</taxon>
        <taxon>Oxymonadida</taxon>
        <taxon>Streblomastigidae</taxon>
        <taxon>Streblomastix</taxon>
    </lineage>
</organism>
<keyword evidence="1" id="KW-0812">Transmembrane</keyword>
<dbReference type="EMBL" id="SNRW01023946">
    <property type="protein sequence ID" value="KAA6362620.1"/>
    <property type="molecule type" value="Genomic_DNA"/>
</dbReference>
<keyword evidence="1" id="KW-1133">Transmembrane helix</keyword>